<reference evidence="2" key="1">
    <citation type="submission" date="2016-12" db="EMBL/GenBank/DDBJ databases">
        <authorList>
            <person name="Brunel B."/>
        </authorList>
    </citation>
    <scope>NUCLEOTIDE SEQUENCE [LARGE SCALE GENOMIC DNA]</scope>
</reference>
<dbReference type="AlphaFoldDB" id="A0A2P9AHB0"/>
<protein>
    <submittedName>
        <fullName evidence="1">Uncharacterized protein</fullName>
    </submittedName>
</protein>
<proteinExistence type="predicted"/>
<dbReference type="Proteomes" id="UP000245698">
    <property type="component" value="Unassembled WGS sequence"/>
</dbReference>
<organism evidence="1 2">
    <name type="scientific">Mesorhizobium delmotii</name>
    <dbReference type="NCBI Taxonomy" id="1631247"/>
    <lineage>
        <taxon>Bacteria</taxon>
        <taxon>Pseudomonadati</taxon>
        <taxon>Pseudomonadota</taxon>
        <taxon>Alphaproteobacteria</taxon>
        <taxon>Hyphomicrobiales</taxon>
        <taxon>Phyllobacteriaceae</taxon>
        <taxon>Mesorhizobium</taxon>
    </lineage>
</organism>
<dbReference type="EMBL" id="FUIG01000021">
    <property type="protein sequence ID" value="SJM30501.1"/>
    <property type="molecule type" value="Genomic_DNA"/>
</dbReference>
<sequence>MDIDKIDPRLKQALDRATVNSGPIQAVVVVGSPAGSKPLPPAESEQMLRNLVDRACKASKSKPSRLVFFPNVQSFSIEADPKLLRHLLEDDSIDAASLNRAD</sequence>
<gene>
    <name evidence="1" type="ORF">BQ8482_150088</name>
</gene>
<accession>A0A2P9AHB0</accession>
<dbReference type="RefSeq" id="WP_123147946.1">
    <property type="nucleotide sequence ID" value="NZ_FUIG01000021.1"/>
</dbReference>
<evidence type="ECO:0000313" key="1">
    <source>
        <dbReference type="EMBL" id="SJM30501.1"/>
    </source>
</evidence>
<keyword evidence="2" id="KW-1185">Reference proteome</keyword>
<name>A0A2P9AHB0_9HYPH</name>
<evidence type="ECO:0000313" key="2">
    <source>
        <dbReference type="Proteomes" id="UP000245698"/>
    </source>
</evidence>